<evidence type="ECO:0000313" key="2">
    <source>
        <dbReference type="Proteomes" id="UP001152795"/>
    </source>
</evidence>
<dbReference type="EMBL" id="CACRXK020000606">
    <property type="protein sequence ID" value="CAB3983389.1"/>
    <property type="molecule type" value="Genomic_DNA"/>
</dbReference>
<protein>
    <submittedName>
        <fullName evidence="1">Uncharacterized protein</fullName>
    </submittedName>
</protein>
<organism evidence="1 2">
    <name type="scientific">Paramuricea clavata</name>
    <name type="common">Red gorgonian</name>
    <name type="synonym">Violescent sea-whip</name>
    <dbReference type="NCBI Taxonomy" id="317549"/>
    <lineage>
        <taxon>Eukaryota</taxon>
        <taxon>Metazoa</taxon>
        <taxon>Cnidaria</taxon>
        <taxon>Anthozoa</taxon>
        <taxon>Octocorallia</taxon>
        <taxon>Malacalcyonacea</taxon>
        <taxon>Plexauridae</taxon>
        <taxon>Paramuricea</taxon>
    </lineage>
</organism>
<sequence length="139" mass="16353">MAMEMDKDSEHFLKDDTTEQAYDNAKKDMDTFIDESEDRMFLKTWISLWHDRCGFIFRDFVPTNASQINQAEVVHTSWVHRNLPNLSLLDTCPAYLRVSVVLDVELKEYERGSLSVGTSTSYEIRKKKERRRKAQTNKL</sequence>
<proteinExistence type="predicted"/>
<keyword evidence="2" id="KW-1185">Reference proteome</keyword>
<dbReference type="OrthoDB" id="10530930at2759"/>
<comment type="caution">
    <text evidence="1">The sequence shown here is derived from an EMBL/GenBank/DDBJ whole genome shotgun (WGS) entry which is preliminary data.</text>
</comment>
<dbReference type="Proteomes" id="UP001152795">
    <property type="component" value="Unassembled WGS sequence"/>
</dbReference>
<reference evidence="1" key="1">
    <citation type="submission" date="2020-04" db="EMBL/GenBank/DDBJ databases">
        <authorList>
            <person name="Alioto T."/>
            <person name="Alioto T."/>
            <person name="Gomez Garrido J."/>
        </authorList>
    </citation>
    <scope>NUCLEOTIDE SEQUENCE</scope>
    <source>
        <strain evidence="1">A484AB</strain>
    </source>
</reference>
<name>A0A6S7G3H5_PARCT</name>
<gene>
    <name evidence="1" type="ORF">PACLA_8A074601</name>
</gene>
<evidence type="ECO:0000313" key="1">
    <source>
        <dbReference type="EMBL" id="CAB3983389.1"/>
    </source>
</evidence>
<dbReference type="AlphaFoldDB" id="A0A6S7G3H5"/>
<accession>A0A6S7G3H5</accession>